<dbReference type="GO" id="GO:0005524">
    <property type="term" value="F:ATP binding"/>
    <property type="evidence" value="ECO:0007669"/>
    <property type="project" value="InterPro"/>
</dbReference>
<keyword evidence="8" id="KW-1185">Reference proteome</keyword>
<dbReference type="GO" id="GO:0005778">
    <property type="term" value="C:peroxisomal membrane"/>
    <property type="evidence" value="ECO:0007669"/>
    <property type="project" value="TreeGrafter"/>
</dbReference>
<dbReference type="EMBL" id="UYRR01005327">
    <property type="protein sequence ID" value="VDK21713.1"/>
    <property type="molecule type" value="Genomic_DNA"/>
</dbReference>
<keyword evidence="4 5" id="KW-0472">Membrane</keyword>
<dbReference type="OrthoDB" id="422637at2759"/>
<dbReference type="PANTHER" id="PTHR11384:SF65">
    <property type="entry name" value="ABC TRANSPORTER DOMAIN-CONTAINING PROTEIN"/>
    <property type="match status" value="1"/>
</dbReference>
<evidence type="ECO:0000256" key="3">
    <source>
        <dbReference type="ARBA" id="ARBA00022989"/>
    </source>
</evidence>
<dbReference type="Proteomes" id="UP000267096">
    <property type="component" value="Unassembled WGS sequence"/>
</dbReference>
<feature type="transmembrane region" description="Helical" evidence="5">
    <location>
        <begin position="31"/>
        <end position="53"/>
    </location>
</feature>
<dbReference type="InterPro" id="IPR050835">
    <property type="entry name" value="ABC_transporter_sub-D"/>
</dbReference>
<evidence type="ECO:0000256" key="2">
    <source>
        <dbReference type="ARBA" id="ARBA00022692"/>
    </source>
</evidence>
<dbReference type="Pfam" id="PF06472">
    <property type="entry name" value="ABC_membrane_2"/>
    <property type="match status" value="1"/>
</dbReference>
<evidence type="ECO:0000259" key="6">
    <source>
        <dbReference type="Pfam" id="PF06472"/>
    </source>
</evidence>
<protein>
    <submittedName>
        <fullName evidence="9">ABC transmembrane type-1 domain-containing protein</fullName>
    </submittedName>
</protein>
<keyword evidence="2 5" id="KW-0812">Transmembrane</keyword>
<dbReference type="GO" id="GO:0006635">
    <property type="term" value="P:fatty acid beta-oxidation"/>
    <property type="evidence" value="ECO:0007669"/>
    <property type="project" value="TreeGrafter"/>
</dbReference>
<evidence type="ECO:0000256" key="1">
    <source>
        <dbReference type="ARBA" id="ARBA00022448"/>
    </source>
</evidence>
<evidence type="ECO:0000256" key="5">
    <source>
        <dbReference type="SAM" id="Phobius"/>
    </source>
</evidence>
<feature type="transmembrane region" description="Helical" evidence="5">
    <location>
        <begin position="7"/>
        <end position="25"/>
    </location>
</feature>
<feature type="domain" description="ABC transmembrane type-1" evidence="6">
    <location>
        <begin position="12"/>
        <end position="117"/>
    </location>
</feature>
<accession>A0A0M3J7Q2</accession>
<dbReference type="WBParaSite" id="ASIM_0000360001-mRNA-1">
    <property type="protein sequence ID" value="ASIM_0000360001-mRNA-1"/>
    <property type="gene ID" value="ASIM_0000360001"/>
</dbReference>
<keyword evidence="1" id="KW-0813">Transport</keyword>
<dbReference type="GO" id="GO:0007031">
    <property type="term" value="P:peroxisome organization"/>
    <property type="evidence" value="ECO:0007669"/>
    <property type="project" value="TreeGrafter"/>
</dbReference>
<evidence type="ECO:0000313" key="7">
    <source>
        <dbReference type="EMBL" id="VDK21713.1"/>
    </source>
</evidence>
<dbReference type="PANTHER" id="PTHR11384">
    <property type="entry name" value="ATP-BINDING CASSETTE, SUB-FAMILY D MEMBER"/>
    <property type="match status" value="1"/>
</dbReference>
<dbReference type="GO" id="GO:0015910">
    <property type="term" value="P:long-chain fatty acid import into peroxisome"/>
    <property type="evidence" value="ECO:0007669"/>
    <property type="project" value="TreeGrafter"/>
</dbReference>
<keyword evidence="3 5" id="KW-1133">Transmembrane helix</keyword>
<evidence type="ECO:0000313" key="8">
    <source>
        <dbReference type="Proteomes" id="UP000267096"/>
    </source>
</evidence>
<dbReference type="GO" id="GO:0042760">
    <property type="term" value="P:very long-chain fatty acid catabolic process"/>
    <property type="evidence" value="ECO:0007669"/>
    <property type="project" value="TreeGrafter"/>
</dbReference>
<dbReference type="AlphaFoldDB" id="A0A0M3J7Q2"/>
<dbReference type="InterPro" id="IPR036640">
    <property type="entry name" value="ABC1_TM_sf"/>
</dbReference>
<gene>
    <name evidence="7" type="ORF">ASIM_LOCUS3436</name>
</gene>
<dbReference type="GO" id="GO:0140359">
    <property type="term" value="F:ABC-type transporter activity"/>
    <property type="evidence" value="ECO:0007669"/>
    <property type="project" value="InterPro"/>
</dbReference>
<reference evidence="7 8" key="2">
    <citation type="submission" date="2018-11" db="EMBL/GenBank/DDBJ databases">
        <authorList>
            <consortium name="Pathogen Informatics"/>
        </authorList>
    </citation>
    <scope>NUCLEOTIDE SEQUENCE [LARGE SCALE GENOMIC DNA]</scope>
</reference>
<organism evidence="9">
    <name type="scientific">Anisakis simplex</name>
    <name type="common">Herring worm</name>
    <dbReference type="NCBI Taxonomy" id="6269"/>
    <lineage>
        <taxon>Eukaryota</taxon>
        <taxon>Metazoa</taxon>
        <taxon>Ecdysozoa</taxon>
        <taxon>Nematoda</taxon>
        <taxon>Chromadorea</taxon>
        <taxon>Rhabditida</taxon>
        <taxon>Spirurina</taxon>
        <taxon>Ascaridomorpha</taxon>
        <taxon>Ascaridoidea</taxon>
        <taxon>Anisakidae</taxon>
        <taxon>Anisakis</taxon>
        <taxon>Anisakis simplex complex</taxon>
    </lineage>
</organism>
<reference evidence="9" key="1">
    <citation type="submission" date="2017-02" db="UniProtKB">
        <authorList>
            <consortium name="WormBaseParasite"/>
        </authorList>
    </citation>
    <scope>IDENTIFICATION</scope>
</reference>
<sequence>MCYQLAINILPSTLIGPLVIGWYTWKTWESSGYLGVGIIYGYFLLGTVVNKVLLSPIAKWSARVERSEGDFRYKHVSIRNNAESVALYNAEGFEAEQCRSLFNELLGRQMAFMNWKLPNLCGLFVY</sequence>
<proteinExistence type="predicted"/>
<evidence type="ECO:0000256" key="4">
    <source>
        <dbReference type="ARBA" id="ARBA00023136"/>
    </source>
</evidence>
<evidence type="ECO:0000313" key="9">
    <source>
        <dbReference type="WBParaSite" id="ASIM_0000360001-mRNA-1"/>
    </source>
</evidence>
<dbReference type="SUPFAM" id="SSF90123">
    <property type="entry name" value="ABC transporter transmembrane region"/>
    <property type="match status" value="1"/>
</dbReference>
<dbReference type="InterPro" id="IPR011527">
    <property type="entry name" value="ABC1_TM_dom"/>
</dbReference>
<dbReference type="GO" id="GO:0005324">
    <property type="term" value="F:long-chain fatty acid transmembrane transporter activity"/>
    <property type="evidence" value="ECO:0007669"/>
    <property type="project" value="TreeGrafter"/>
</dbReference>
<name>A0A0M3J7Q2_ANISI</name>